<feature type="region of interest" description="Disordered" evidence="5">
    <location>
        <begin position="767"/>
        <end position="881"/>
    </location>
</feature>
<dbReference type="InterPro" id="IPR011989">
    <property type="entry name" value="ARM-like"/>
</dbReference>
<evidence type="ECO:0000256" key="4">
    <source>
        <dbReference type="ARBA" id="ARBA00023136"/>
    </source>
</evidence>
<organism evidence="7 8">
    <name type="scientific">Tieghemostelium lacteum</name>
    <name type="common">Slime mold</name>
    <name type="synonym">Dictyostelium lacteum</name>
    <dbReference type="NCBI Taxonomy" id="361077"/>
    <lineage>
        <taxon>Eukaryota</taxon>
        <taxon>Amoebozoa</taxon>
        <taxon>Evosea</taxon>
        <taxon>Eumycetozoa</taxon>
        <taxon>Dictyostelia</taxon>
        <taxon>Dictyosteliales</taxon>
        <taxon>Raperosteliaceae</taxon>
        <taxon>Tieghemostelium</taxon>
    </lineage>
</organism>
<sequence>MNSNFNLTNLLKLNENSKLQIPSWIKVLQSKVLDLDFYELVKNISESKSREEETRIVQNEIMKLKKAFSQHDQSKEKKRECLIRMIYCHMLGFNVEFGHVNALNMTQDSEIWNKRTGYLALSLCLPDRHELLIMVVNSIQKGLGYDKSNYLEVSSALTALCKLIDKETIPAFLQKVLTLVQHPIPLVRKKAVTALHRFYQLQGYDDIIDSQTEDKLRIALCDKDPSVMAASVSVFLDISKTHSHTLKDLVPSFVGILKQVSEGRLPVVYVYHHIHHPWLQINLLKLLSNLGAQDQKSSEHMYQVVLLTMQQGIKVKNNVSFAILYEAIKCLTSIHPNIPLIETAAKYIHVLLPKLHNNLRYFGIKALTSIVKVSPKSVAQFQMEVIECLESSDDTLKRKSLDLLYRMTNQNNIIPICAKLIDHIRQTKDKSLRMELVSREMELMEKYSPSDYWYIDTMVTLLSIPATHMNQQSAFNLIRLLAEGNQDETEDTKIKLHAVDNFMEKIPQLQQSSNNPLYLLPDLFIKIMTWVLSEYSYLLPSQVPDQGGLSTHEYIINYFCDLLEKEHYNSDTKSWILIAITKLTSHLGKYLPQVSIITNKYTQSRSVQCQQRALELQEISRIPSLMTEIFPQDSYCEDLDLDSVFKKLDQFTSTAISNGAKEYIPIHKRKSTPLIDLQSIQQLTIQPKELNFEYPPPPSIFQQQSYQSTPTTSLPLVPISTTTTTGNPQDDNNRQMVSIDQNTQAMVVSPKVESIIPKSTKIAWTKKGFVGDKPNTVTQTPVIPNNNSNISEQQPQSSSTTQQPTTQQTTTQQPQKKIVDPEKEKLAKQLFSGLGGESVETTNSSETVPKKIKKHQTGVTTQPKVNTNETPLNNQFKDPLIDLSPPLTSTTTTTPTSNSSQLLVEIENTPTKTAITSPTTKSNNSILDDIDNNEILSLSFNTNITSSNINKNILDSDINTVTSPIISSPIRTAISTSTSTLSSQIEPGQDFSIENLNISPVVSKYMSKDDDEVEYQQVFKDKSIVVGIAKIISYLEPQNTKCKTTILLISNLQSTSIGNLKITIPTNNDNLVINITDIDSILSLDDNGTNLSLQSELPAKLTISVILSVKLKKIGFNMSIPITLSNVTNALSIPYEVSDFHWDQDDEANDLDSFNSISSQYQFERSIDIQSFHTVDSRNQLLFNRFIKGLHLKIIHSNEQEYYLVHTLSTSTNHYQCLYKFTHNNQDNTTTFLIKSNDKNLSDVLYRYAFKLYNLEQLKNK</sequence>
<dbReference type="InParanoid" id="A0A151Z2U6"/>
<accession>A0A151Z2U6</accession>
<dbReference type="GO" id="GO:0030117">
    <property type="term" value="C:membrane coat"/>
    <property type="evidence" value="ECO:0007669"/>
    <property type="project" value="InterPro"/>
</dbReference>
<evidence type="ECO:0000256" key="5">
    <source>
        <dbReference type="SAM" id="MobiDB-lite"/>
    </source>
</evidence>
<evidence type="ECO:0000313" key="7">
    <source>
        <dbReference type="EMBL" id="KYQ88283.1"/>
    </source>
</evidence>
<dbReference type="GO" id="GO:0012505">
    <property type="term" value="C:endomembrane system"/>
    <property type="evidence" value="ECO:0007669"/>
    <property type="project" value="UniProtKB-SubCell"/>
</dbReference>
<dbReference type="SUPFAM" id="SSF48371">
    <property type="entry name" value="ARM repeat"/>
    <property type="match status" value="1"/>
</dbReference>
<comment type="caution">
    <text evidence="7">The sequence shown here is derived from an EMBL/GenBank/DDBJ whole genome shotgun (WGS) entry which is preliminary data.</text>
</comment>
<keyword evidence="2" id="KW-0813">Transport</keyword>
<protein>
    <submittedName>
        <fullName evidence="7">Adaptin N-terminal domain-containing protein</fullName>
    </submittedName>
</protein>
<dbReference type="OrthoDB" id="29308at2759"/>
<feature type="compositionally biased region" description="Low complexity" evidence="5">
    <location>
        <begin position="793"/>
        <end position="815"/>
    </location>
</feature>
<dbReference type="Gene3D" id="1.25.10.10">
    <property type="entry name" value="Leucine-rich Repeat Variant"/>
    <property type="match status" value="1"/>
</dbReference>
<gene>
    <name evidence="7" type="ORF">DLAC_10974</name>
</gene>
<dbReference type="InterPro" id="IPR002553">
    <property type="entry name" value="Clathrin/coatomer_adapt-like_N"/>
</dbReference>
<feature type="compositionally biased region" description="Polar residues" evidence="5">
    <location>
        <begin position="775"/>
        <end position="792"/>
    </location>
</feature>
<feature type="domain" description="Clathrin/coatomer adaptor adaptin-like N-terminal" evidence="6">
    <location>
        <begin position="59"/>
        <end position="620"/>
    </location>
</feature>
<name>A0A151Z2U6_TIELA</name>
<dbReference type="InterPro" id="IPR050840">
    <property type="entry name" value="Adaptor_Complx_Large_Subunit"/>
</dbReference>
<dbReference type="InterPro" id="IPR016024">
    <property type="entry name" value="ARM-type_fold"/>
</dbReference>
<keyword evidence="3" id="KW-0653">Protein transport</keyword>
<evidence type="ECO:0000259" key="6">
    <source>
        <dbReference type="Pfam" id="PF01602"/>
    </source>
</evidence>
<feature type="compositionally biased region" description="Basic and acidic residues" evidence="5">
    <location>
        <begin position="817"/>
        <end position="827"/>
    </location>
</feature>
<dbReference type="AlphaFoldDB" id="A0A151Z2U6"/>
<feature type="compositionally biased region" description="Polar residues" evidence="5">
    <location>
        <begin position="857"/>
        <end position="876"/>
    </location>
</feature>
<dbReference type="OMA" id="RMIYCHM"/>
<dbReference type="Pfam" id="PF01602">
    <property type="entry name" value="Adaptin_N"/>
    <property type="match status" value="1"/>
</dbReference>
<proteinExistence type="predicted"/>
<evidence type="ECO:0000256" key="3">
    <source>
        <dbReference type="ARBA" id="ARBA00022927"/>
    </source>
</evidence>
<keyword evidence="8" id="KW-1185">Reference proteome</keyword>
<evidence type="ECO:0000256" key="2">
    <source>
        <dbReference type="ARBA" id="ARBA00022448"/>
    </source>
</evidence>
<dbReference type="GO" id="GO:0016192">
    <property type="term" value="P:vesicle-mediated transport"/>
    <property type="evidence" value="ECO:0007669"/>
    <property type="project" value="InterPro"/>
</dbReference>
<dbReference type="PANTHER" id="PTHR22780">
    <property type="entry name" value="ADAPTIN, ALPHA/GAMMA/EPSILON"/>
    <property type="match status" value="1"/>
</dbReference>
<comment type="subcellular location">
    <subcellularLocation>
        <location evidence="1">Endomembrane system</location>
    </subcellularLocation>
</comment>
<dbReference type="GO" id="GO:0006886">
    <property type="term" value="P:intracellular protein transport"/>
    <property type="evidence" value="ECO:0007669"/>
    <property type="project" value="InterPro"/>
</dbReference>
<dbReference type="STRING" id="361077.A0A151Z2U6"/>
<evidence type="ECO:0000256" key="1">
    <source>
        <dbReference type="ARBA" id="ARBA00004308"/>
    </source>
</evidence>
<evidence type="ECO:0000313" key="8">
    <source>
        <dbReference type="Proteomes" id="UP000076078"/>
    </source>
</evidence>
<reference evidence="7 8" key="1">
    <citation type="submission" date="2015-12" db="EMBL/GenBank/DDBJ databases">
        <title>Dictyostelia acquired genes for synthesis and detection of signals that induce cell-type specialization by lateral gene transfer from prokaryotes.</title>
        <authorList>
            <person name="Gloeckner G."/>
            <person name="Schaap P."/>
        </authorList>
    </citation>
    <scope>NUCLEOTIDE SEQUENCE [LARGE SCALE GENOMIC DNA]</scope>
    <source>
        <strain evidence="7 8">TK</strain>
    </source>
</reference>
<dbReference type="Proteomes" id="UP000076078">
    <property type="component" value="Unassembled WGS sequence"/>
</dbReference>
<dbReference type="EMBL" id="LODT01000051">
    <property type="protein sequence ID" value="KYQ88283.1"/>
    <property type="molecule type" value="Genomic_DNA"/>
</dbReference>
<keyword evidence="4" id="KW-0472">Membrane</keyword>
<dbReference type="FunCoup" id="A0A151Z2U6">
    <property type="interactions" value="145"/>
</dbReference>